<reference evidence="14 15" key="1">
    <citation type="submission" date="2022-09" db="EMBL/GenBank/DDBJ databases">
        <authorList>
            <person name="Palmer J.M."/>
        </authorList>
    </citation>
    <scope>NUCLEOTIDE SEQUENCE [LARGE SCALE GENOMIC DNA]</scope>
    <source>
        <strain evidence="14 15">DSM 7382</strain>
    </source>
</reference>
<evidence type="ECO:0000256" key="8">
    <source>
        <dbReference type="PIRSR" id="PIRSR606539-1"/>
    </source>
</evidence>
<dbReference type="EC" id="7.6.2.1" evidence="11"/>
<feature type="transmembrane region" description="Helical" evidence="11">
    <location>
        <begin position="403"/>
        <end position="424"/>
    </location>
</feature>
<dbReference type="SUPFAM" id="SSF81665">
    <property type="entry name" value="Calcium ATPase, transmembrane domain M"/>
    <property type="match status" value="1"/>
</dbReference>
<evidence type="ECO:0000256" key="9">
    <source>
        <dbReference type="PIRSR" id="PIRSR606539-2"/>
    </source>
</evidence>
<feature type="binding site" evidence="10">
    <location>
        <position position="521"/>
    </location>
    <ligand>
        <name>Mg(2+)</name>
        <dbReference type="ChEBI" id="CHEBI:18420"/>
    </ligand>
</feature>
<dbReference type="PROSITE" id="PS00154">
    <property type="entry name" value="ATPASE_E1_E2"/>
    <property type="match status" value="1"/>
</dbReference>
<keyword evidence="10 11" id="KW-0460">Magnesium</keyword>
<dbReference type="GO" id="GO:0000287">
    <property type="term" value="F:magnesium ion binding"/>
    <property type="evidence" value="ECO:0007669"/>
    <property type="project" value="UniProtKB-UniRule"/>
</dbReference>
<evidence type="ECO:0000256" key="12">
    <source>
        <dbReference type="SAM" id="MobiDB-lite"/>
    </source>
</evidence>
<comment type="similarity">
    <text evidence="11">Belongs to the cation transport ATPase (P-type) (TC 3.A.3) family. Type IV subfamily.</text>
</comment>
<dbReference type="GO" id="GO:0005886">
    <property type="term" value="C:plasma membrane"/>
    <property type="evidence" value="ECO:0007669"/>
    <property type="project" value="TreeGrafter"/>
</dbReference>
<evidence type="ECO:0000256" key="5">
    <source>
        <dbReference type="ARBA" id="ARBA00022967"/>
    </source>
</evidence>
<dbReference type="EMBL" id="JASBNA010000003">
    <property type="protein sequence ID" value="KAK7694057.1"/>
    <property type="molecule type" value="Genomic_DNA"/>
</dbReference>
<evidence type="ECO:0000256" key="3">
    <source>
        <dbReference type="ARBA" id="ARBA00022741"/>
    </source>
</evidence>
<feature type="domain" description="P-type ATPase N-terminal" evidence="13">
    <location>
        <begin position="53"/>
        <end position="108"/>
    </location>
</feature>
<feature type="region of interest" description="Disordered" evidence="12">
    <location>
        <begin position="193"/>
        <end position="214"/>
    </location>
</feature>
<dbReference type="Proteomes" id="UP001385951">
    <property type="component" value="Unassembled WGS sequence"/>
</dbReference>
<accession>A0AAW0GN29</accession>
<comment type="subcellular location">
    <subcellularLocation>
        <location evidence="1 11">Membrane</location>
        <topology evidence="1 11">Multi-pass membrane protein</topology>
    </subcellularLocation>
</comment>
<dbReference type="AlphaFoldDB" id="A0AAW0GN29"/>
<evidence type="ECO:0000256" key="11">
    <source>
        <dbReference type="RuleBase" id="RU362033"/>
    </source>
</evidence>
<feature type="active site" description="4-aspartylphosphate intermediate" evidence="8">
    <location>
        <position position="519"/>
    </location>
</feature>
<dbReference type="InterPro" id="IPR018303">
    <property type="entry name" value="ATPase_P-typ_P_site"/>
</dbReference>
<dbReference type="InterPro" id="IPR008250">
    <property type="entry name" value="ATPase_P-typ_transduc_dom_A_sf"/>
</dbReference>
<name>A0AAW0GN29_9APHY</name>
<dbReference type="PANTHER" id="PTHR24092:SF153">
    <property type="entry name" value="PHOSPHOLIPID-TRANSPORTING ATPASE"/>
    <property type="match status" value="1"/>
</dbReference>
<dbReference type="InterPro" id="IPR036412">
    <property type="entry name" value="HAD-like_sf"/>
</dbReference>
<evidence type="ECO:0000313" key="15">
    <source>
        <dbReference type="Proteomes" id="UP001385951"/>
    </source>
</evidence>
<evidence type="ECO:0000256" key="6">
    <source>
        <dbReference type="ARBA" id="ARBA00022989"/>
    </source>
</evidence>
<evidence type="ECO:0000256" key="4">
    <source>
        <dbReference type="ARBA" id="ARBA00022840"/>
    </source>
</evidence>
<gene>
    <name evidence="14" type="ORF">QCA50_003633</name>
</gene>
<comment type="caution">
    <text evidence="11">Lacks conserved residue(s) required for the propagation of feature annotation.</text>
</comment>
<dbReference type="Gene3D" id="3.40.1110.10">
    <property type="entry name" value="Calcium-transporting ATPase, cytoplasmic domain N"/>
    <property type="match status" value="1"/>
</dbReference>
<dbReference type="GO" id="GO:0005524">
    <property type="term" value="F:ATP binding"/>
    <property type="evidence" value="ECO:0007669"/>
    <property type="project" value="UniProtKB-UniRule"/>
</dbReference>
<dbReference type="InterPro" id="IPR023214">
    <property type="entry name" value="HAD_sf"/>
</dbReference>
<evidence type="ECO:0000259" key="13">
    <source>
        <dbReference type="Pfam" id="PF16209"/>
    </source>
</evidence>
<evidence type="ECO:0000256" key="1">
    <source>
        <dbReference type="ARBA" id="ARBA00004141"/>
    </source>
</evidence>
<keyword evidence="15" id="KW-1185">Reference proteome</keyword>
<evidence type="ECO:0000313" key="14">
    <source>
        <dbReference type="EMBL" id="KAK7694057.1"/>
    </source>
</evidence>
<feature type="transmembrane region" description="Helical" evidence="11">
    <location>
        <begin position="451"/>
        <end position="473"/>
    </location>
</feature>
<dbReference type="GO" id="GO:0045332">
    <property type="term" value="P:phospholipid translocation"/>
    <property type="evidence" value="ECO:0007669"/>
    <property type="project" value="TreeGrafter"/>
</dbReference>
<keyword evidence="2 11" id="KW-0812">Transmembrane</keyword>
<evidence type="ECO:0000256" key="2">
    <source>
        <dbReference type="ARBA" id="ARBA00022692"/>
    </source>
</evidence>
<dbReference type="InterPro" id="IPR023298">
    <property type="entry name" value="ATPase_P-typ_TM_dom_sf"/>
</dbReference>
<dbReference type="Pfam" id="PF16209">
    <property type="entry name" value="PhoLip_ATPase_N"/>
    <property type="match status" value="1"/>
</dbReference>
<comment type="caution">
    <text evidence="14">The sequence shown here is derived from an EMBL/GenBank/DDBJ whole genome shotgun (WGS) entry which is preliminary data.</text>
</comment>
<dbReference type="FunFam" id="3.40.50.1000:FF:000001">
    <property type="entry name" value="Phospholipid-transporting ATPase IC"/>
    <property type="match status" value="1"/>
</dbReference>
<dbReference type="Gene3D" id="2.70.150.10">
    <property type="entry name" value="Calcium-transporting ATPase, cytoplasmic transduction domain A"/>
    <property type="match status" value="1"/>
</dbReference>
<dbReference type="NCBIfam" id="TIGR01652">
    <property type="entry name" value="ATPase-Plipid"/>
    <property type="match status" value="1"/>
</dbReference>
<dbReference type="SUPFAM" id="SSF56784">
    <property type="entry name" value="HAD-like"/>
    <property type="match status" value="1"/>
</dbReference>
<keyword evidence="6 11" id="KW-1133">Transmembrane helix</keyword>
<dbReference type="InterPro" id="IPR032631">
    <property type="entry name" value="P-type_ATPase_N"/>
</dbReference>
<feature type="transmembrane region" description="Helical" evidence="11">
    <location>
        <begin position="108"/>
        <end position="127"/>
    </location>
</feature>
<dbReference type="SUPFAM" id="SSF81653">
    <property type="entry name" value="Calcium ATPase, transduction domain A"/>
    <property type="match status" value="1"/>
</dbReference>
<organism evidence="14 15">
    <name type="scientific">Cerrena zonata</name>
    <dbReference type="NCBI Taxonomy" id="2478898"/>
    <lineage>
        <taxon>Eukaryota</taxon>
        <taxon>Fungi</taxon>
        <taxon>Dikarya</taxon>
        <taxon>Basidiomycota</taxon>
        <taxon>Agaricomycotina</taxon>
        <taxon>Agaricomycetes</taxon>
        <taxon>Polyporales</taxon>
        <taxon>Cerrenaceae</taxon>
        <taxon>Cerrena</taxon>
    </lineage>
</organism>
<dbReference type="InterPro" id="IPR006539">
    <property type="entry name" value="P-type_ATPase_IV"/>
</dbReference>
<keyword evidence="7 11" id="KW-0472">Membrane</keyword>
<dbReference type="Gene3D" id="1.20.1110.10">
    <property type="entry name" value="Calcium-transporting ATPase, transmembrane domain"/>
    <property type="match status" value="1"/>
</dbReference>
<comment type="catalytic activity">
    <reaction evidence="11">
        <text>ATP + H2O + phospholipidSide 1 = ADP + phosphate + phospholipidSide 2.</text>
        <dbReference type="EC" id="7.6.2.1"/>
    </reaction>
</comment>
<evidence type="ECO:0000256" key="7">
    <source>
        <dbReference type="ARBA" id="ARBA00023136"/>
    </source>
</evidence>
<comment type="cofactor">
    <cofactor evidence="10">
        <name>Mg(2+)</name>
        <dbReference type="ChEBI" id="CHEBI:18420"/>
    </cofactor>
</comment>
<proteinExistence type="inferred from homology"/>
<protein>
    <recommendedName>
        <fullName evidence="11">Phospholipid-transporting ATPase</fullName>
        <ecNumber evidence="11">7.6.2.1</ecNumber>
    </recommendedName>
</protein>
<sequence length="573" mass="64785">MSPFHRIGVWYERLVDFNVEDLFARKRTPGPPRSVFVNKQLPAEYYDHKHRIKKEHVFGSNQVITSKYTIITFLPRNLLEQFRRVANIFFLGIAILQFFSIFSTVSPGLVVLPLIIVVVITAGKDGYEDIKRHQSDRAVNYSQTRVLAGGDWENPNPMQGKSKTFVRGFTPKWSRKKKSSKRGSATAEIQNLQHGAPPEGIPAPQHYPPEQNEEGIEYDDGEEVEGTGHHRHSLIHREDNTWKKRPHWKMTTWEDVRVGDLVKIMDNESIPADILICATSEEENVAFVETKNLDGETNLKSRTACPTLTHLRTAQEIANTKNTFHVNCGQPDTNLYKLEAAVVQEDTTPADISMVLLRGTVLRNTDWVIGIVLFTGQDTKIVMNSGNTPSKRSRVERQMNPQVFINLIILAAVAVACGVIDSVLEKRNFARGAPWEYGATHGDDNPSINGLVTWTFALITFQNIVPISLYISIEAVRTIQALWIYFDREIYYEKTDQPTLARSWNLSDDLGQIEYIFSDKTGTLTQNAMIFRQCSVAGKVYSGDPADENDEELTAQGGSTRRPELCRRCCEIG</sequence>
<feature type="binding site" evidence="9">
    <location>
        <position position="519"/>
    </location>
    <ligand>
        <name>ATP</name>
        <dbReference type="ChEBI" id="CHEBI:30616"/>
    </ligand>
</feature>
<keyword evidence="5 11" id="KW-1278">Translocase</keyword>
<keyword evidence="4 9" id="KW-0067">ATP-binding</keyword>
<keyword evidence="3 9" id="KW-0547">Nucleotide-binding</keyword>
<evidence type="ECO:0000256" key="10">
    <source>
        <dbReference type="PIRSR" id="PIRSR606539-3"/>
    </source>
</evidence>
<feature type="binding site" evidence="10">
    <location>
        <position position="519"/>
    </location>
    <ligand>
        <name>Mg(2+)</name>
        <dbReference type="ChEBI" id="CHEBI:18420"/>
    </ligand>
</feature>
<keyword evidence="10" id="KW-0479">Metal-binding</keyword>
<feature type="binding site" evidence="9">
    <location>
        <position position="521"/>
    </location>
    <ligand>
        <name>ATP</name>
        <dbReference type="ChEBI" id="CHEBI:30616"/>
    </ligand>
</feature>
<dbReference type="Gene3D" id="3.40.50.1000">
    <property type="entry name" value="HAD superfamily/HAD-like"/>
    <property type="match status" value="1"/>
</dbReference>
<feature type="binding site" evidence="9">
    <location>
        <position position="520"/>
    </location>
    <ligand>
        <name>ATP</name>
        <dbReference type="ChEBI" id="CHEBI:30616"/>
    </ligand>
</feature>
<dbReference type="GO" id="GO:0140326">
    <property type="term" value="F:ATPase-coupled intramembrane lipid transporter activity"/>
    <property type="evidence" value="ECO:0007669"/>
    <property type="project" value="UniProtKB-EC"/>
</dbReference>
<dbReference type="PANTHER" id="PTHR24092">
    <property type="entry name" value="PROBABLE PHOSPHOLIPID-TRANSPORTING ATPASE"/>
    <property type="match status" value="1"/>
</dbReference>
<dbReference type="InterPro" id="IPR023299">
    <property type="entry name" value="ATPase_P-typ_cyto_dom_N"/>
</dbReference>